<dbReference type="SUPFAM" id="SSF54919">
    <property type="entry name" value="Nucleoside diphosphate kinase, NDK"/>
    <property type="match status" value="1"/>
</dbReference>
<dbReference type="Gene3D" id="3.30.70.141">
    <property type="entry name" value="Nucleoside diphosphate kinase-like domain"/>
    <property type="match status" value="1"/>
</dbReference>
<dbReference type="PANTHER" id="PTHR46161">
    <property type="entry name" value="NUCLEOSIDE DIPHOSPHATE KINASE"/>
    <property type="match status" value="1"/>
</dbReference>
<dbReference type="PANTHER" id="PTHR46161:SF1">
    <property type="entry name" value="NUCLEOSIDE DIPHOSPHATE KINASE HOMOLOG 5"/>
    <property type="match status" value="1"/>
</dbReference>
<reference evidence="4" key="3">
    <citation type="submission" date="2025-09" db="UniProtKB">
        <authorList>
            <consortium name="Ensembl"/>
        </authorList>
    </citation>
    <scope>IDENTIFICATION</scope>
</reference>
<dbReference type="Ensembl" id="ENSACAT00000017745.3">
    <property type="protein sequence ID" value="ENSACAP00000017404.3"/>
    <property type="gene ID" value="ENSACAG00000017678.3"/>
</dbReference>
<reference evidence="4 5" key="1">
    <citation type="submission" date="2009-12" db="EMBL/GenBank/DDBJ databases">
        <title>The Genome Sequence of Anolis carolinensis (Green Anole Lizard).</title>
        <authorList>
            <consortium name="The Genome Sequencing Platform"/>
            <person name="Di Palma F."/>
            <person name="Alfoldi J."/>
            <person name="Heiman D."/>
            <person name="Young S."/>
            <person name="Grabherr M."/>
            <person name="Johnson J."/>
            <person name="Lander E.S."/>
            <person name="Lindblad-Toh K."/>
        </authorList>
    </citation>
    <scope>NUCLEOTIDE SEQUENCE [LARGE SCALE GENOMIC DNA]</scope>
    <source>
        <strain evidence="4 5">JBL SC #1</strain>
    </source>
</reference>
<evidence type="ECO:0000256" key="1">
    <source>
        <dbReference type="ARBA" id="ARBA00008142"/>
    </source>
</evidence>
<comment type="similarity">
    <text evidence="1 2">Belongs to the NDK family.</text>
</comment>
<dbReference type="HOGENOM" id="CLU_060216_8_3_1"/>
<dbReference type="PROSITE" id="PS51374">
    <property type="entry name" value="NDPK_LIKE"/>
    <property type="match status" value="1"/>
</dbReference>
<keyword evidence="5" id="KW-1185">Reference proteome</keyword>
<dbReference type="GeneTree" id="ENSGT00940000161182"/>
<dbReference type="GO" id="GO:0005929">
    <property type="term" value="C:cilium"/>
    <property type="evidence" value="ECO:0000318"/>
    <property type="project" value="GO_Central"/>
</dbReference>
<dbReference type="GO" id="GO:0003341">
    <property type="term" value="P:cilium movement"/>
    <property type="evidence" value="ECO:0000318"/>
    <property type="project" value="GO_Central"/>
</dbReference>
<comment type="caution">
    <text evidence="2">Lacks conserved residue(s) required for the propagation of feature annotation.</text>
</comment>
<protein>
    <recommendedName>
        <fullName evidence="3">Nucleoside diphosphate kinase-like domain-containing protein</fullName>
    </recommendedName>
</protein>
<proteinExistence type="inferred from homology"/>
<feature type="domain" description="Nucleoside diphosphate kinase-like" evidence="3">
    <location>
        <begin position="2"/>
        <end position="130"/>
    </location>
</feature>
<dbReference type="Pfam" id="PF00334">
    <property type="entry name" value="NDK"/>
    <property type="match status" value="1"/>
</dbReference>
<dbReference type="InterPro" id="IPR036850">
    <property type="entry name" value="NDK-like_dom_sf"/>
</dbReference>
<dbReference type="InterPro" id="IPR034907">
    <property type="entry name" value="NDK-like_dom"/>
</dbReference>
<dbReference type="GO" id="GO:1902176">
    <property type="term" value="P:negative regulation of oxidative stress-induced intrinsic apoptotic signaling pathway"/>
    <property type="evidence" value="ECO:0000318"/>
    <property type="project" value="GO_Central"/>
</dbReference>
<accession>G1KUA1</accession>
<organism evidence="4 5">
    <name type="scientific">Anolis carolinensis</name>
    <name type="common">Green anole</name>
    <name type="synonym">American chameleon</name>
    <dbReference type="NCBI Taxonomy" id="28377"/>
    <lineage>
        <taxon>Eukaryota</taxon>
        <taxon>Metazoa</taxon>
        <taxon>Chordata</taxon>
        <taxon>Craniata</taxon>
        <taxon>Vertebrata</taxon>
        <taxon>Euteleostomi</taxon>
        <taxon>Lepidosauria</taxon>
        <taxon>Squamata</taxon>
        <taxon>Bifurcata</taxon>
        <taxon>Unidentata</taxon>
        <taxon>Episquamata</taxon>
        <taxon>Toxicofera</taxon>
        <taxon>Iguania</taxon>
        <taxon>Dactyloidae</taxon>
        <taxon>Anolis</taxon>
    </lineage>
</organism>
<evidence type="ECO:0000313" key="4">
    <source>
        <dbReference type="Ensembl" id="ENSACAP00000017404.3"/>
    </source>
</evidence>
<dbReference type="AlphaFoldDB" id="G1KUA1"/>
<dbReference type="CDD" id="cd04416">
    <property type="entry name" value="NDPk_TX"/>
    <property type="match status" value="1"/>
</dbReference>
<dbReference type="STRING" id="28377.ENSACAP00000017404"/>
<sequence>QDEIINKVKQAGFIISEMKETQITPEMAAQFYKAQENQPFFDCLHFFNCLMPWFSSGPSMVMILTKENAVEDWRKLMGPTDPEKAKETNPDSLRAQFAKDILRNAVHGSSNEEQAKTAIDFVFGDVDLESLKQKYVYV</sequence>
<evidence type="ECO:0000256" key="2">
    <source>
        <dbReference type="PROSITE-ProRule" id="PRU00706"/>
    </source>
</evidence>
<dbReference type="eggNOG" id="KOG0888">
    <property type="taxonomic scope" value="Eukaryota"/>
</dbReference>
<reference evidence="4" key="2">
    <citation type="submission" date="2025-08" db="UniProtKB">
        <authorList>
            <consortium name="Ensembl"/>
        </authorList>
    </citation>
    <scope>IDENTIFICATION</scope>
</reference>
<name>G1KUA1_ANOCA</name>
<dbReference type="Proteomes" id="UP000001646">
    <property type="component" value="Chromosome 6"/>
</dbReference>
<dbReference type="SMART" id="SM00562">
    <property type="entry name" value="NDK"/>
    <property type="match status" value="1"/>
</dbReference>
<evidence type="ECO:0000259" key="3">
    <source>
        <dbReference type="SMART" id="SM00562"/>
    </source>
</evidence>
<evidence type="ECO:0000313" key="5">
    <source>
        <dbReference type="Proteomes" id="UP000001646"/>
    </source>
</evidence>
<dbReference type="InParanoid" id="G1KUA1"/>
<dbReference type="Bgee" id="ENSACAG00000017678">
    <property type="expression patterns" value="Expressed in testis and 1 other cell type or tissue"/>
</dbReference>